<dbReference type="EMBL" id="MBFU01000010">
    <property type="protein sequence ID" value="PWA03623.1"/>
    <property type="molecule type" value="Genomic_DNA"/>
</dbReference>
<dbReference type="InterPro" id="IPR023214">
    <property type="entry name" value="HAD_sf"/>
</dbReference>
<dbReference type="CDD" id="cd07527">
    <property type="entry name" value="HAD_ScGPP-like"/>
    <property type="match status" value="1"/>
</dbReference>
<dbReference type="SUPFAM" id="SSF56784">
    <property type="entry name" value="HAD-like"/>
    <property type="match status" value="2"/>
</dbReference>
<dbReference type="NCBIfam" id="TIGR01509">
    <property type="entry name" value="HAD-SF-IA-v3"/>
    <property type="match status" value="2"/>
</dbReference>
<dbReference type="GO" id="GO:0050308">
    <property type="term" value="F:sugar-phosphatase activity"/>
    <property type="evidence" value="ECO:0007669"/>
    <property type="project" value="TreeGrafter"/>
</dbReference>
<evidence type="ECO:0000313" key="2">
    <source>
        <dbReference type="Proteomes" id="UP000245591"/>
    </source>
</evidence>
<dbReference type="InterPro" id="IPR023198">
    <property type="entry name" value="PGP-like_dom2"/>
</dbReference>
<protein>
    <submittedName>
        <fullName evidence="1">Uncharacterized protein</fullName>
    </submittedName>
</protein>
<dbReference type="PANTHER" id="PTHR43481">
    <property type="entry name" value="FRUCTOSE-1-PHOSPHATE PHOSPHATASE"/>
    <property type="match status" value="1"/>
</dbReference>
<dbReference type="InterPro" id="IPR036412">
    <property type="entry name" value="HAD-like_sf"/>
</dbReference>
<dbReference type="PANTHER" id="PTHR43481:SF4">
    <property type="entry name" value="GLYCEROL-1-PHOSPHATE PHOSPHOHYDROLASE 1-RELATED"/>
    <property type="match status" value="1"/>
</dbReference>
<dbReference type="Pfam" id="PF13419">
    <property type="entry name" value="HAD_2"/>
    <property type="match status" value="2"/>
</dbReference>
<evidence type="ECO:0000313" key="1">
    <source>
        <dbReference type="EMBL" id="PWA03623.1"/>
    </source>
</evidence>
<dbReference type="SFLD" id="SFLDG01135">
    <property type="entry name" value="C1.5.6:_HAD__Beta-PGM__Phospha"/>
    <property type="match status" value="1"/>
</dbReference>
<keyword evidence="2" id="KW-1185">Reference proteome</keyword>
<dbReference type="Gene3D" id="3.40.50.1000">
    <property type="entry name" value="HAD superfamily/HAD-like"/>
    <property type="match status" value="2"/>
</dbReference>
<dbReference type="SFLD" id="SFLDS00003">
    <property type="entry name" value="Haloacid_Dehalogenase"/>
    <property type="match status" value="1"/>
</dbReference>
<dbReference type="SFLD" id="SFLDG01129">
    <property type="entry name" value="C1.5:_HAD__Beta-PGM__Phosphata"/>
    <property type="match status" value="1"/>
</dbReference>
<name>A0A2U1JFA7_SMIAN</name>
<organism evidence="1 2">
    <name type="scientific">Smittium angustum</name>
    <dbReference type="NCBI Taxonomy" id="133377"/>
    <lineage>
        <taxon>Eukaryota</taxon>
        <taxon>Fungi</taxon>
        <taxon>Fungi incertae sedis</taxon>
        <taxon>Zoopagomycota</taxon>
        <taxon>Kickxellomycotina</taxon>
        <taxon>Harpellomycetes</taxon>
        <taxon>Harpellales</taxon>
        <taxon>Legeriomycetaceae</taxon>
        <taxon>Smittium</taxon>
    </lineage>
</organism>
<dbReference type="Proteomes" id="UP000245591">
    <property type="component" value="Unassembled WGS sequence"/>
</dbReference>
<dbReference type="AlphaFoldDB" id="A0A2U1JFA7"/>
<dbReference type="InterPro" id="IPR051806">
    <property type="entry name" value="HAD-like_SPP"/>
</dbReference>
<dbReference type="Gene3D" id="1.10.150.240">
    <property type="entry name" value="Putative phosphatase, domain 2"/>
    <property type="match status" value="2"/>
</dbReference>
<accession>A0A2U1JFA7</accession>
<dbReference type="InterPro" id="IPR006439">
    <property type="entry name" value="HAD-SF_hydro_IA"/>
</dbReference>
<dbReference type="InterPro" id="IPR041492">
    <property type="entry name" value="HAD_2"/>
</dbReference>
<dbReference type="NCBIfam" id="TIGR01549">
    <property type="entry name" value="HAD-SF-IA-v1"/>
    <property type="match status" value="2"/>
</dbReference>
<comment type="caution">
    <text evidence="1">The sequence shown here is derived from an EMBL/GenBank/DDBJ whole genome shotgun (WGS) entry which is preliminary data.</text>
</comment>
<reference evidence="1 2" key="1">
    <citation type="journal article" date="2018" name="MBio">
        <title>Comparative Genomics Reveals the Core Gene Toolbox for the Fungus-Insect Symbiosis.</title>
        <authorList>
            <person name="Wang Y."/>
            <person name="Stata M."/>
            <person name="Wang W."/>
            <person name="Stajich J.E."/>
            <person name="White M.M."/>
            <person name="Moncalvo J.M."/>
        </authorList>
    </citation>
    <scope>NUCLEOTIDE SEQUENCE [LARGE SCALE GENOMIC DNA]</scope>
    <source>
        <strain evidence="1 2">AUS-126-30</strain>
    </source>
</reference>
<proteinExistence type="predicted"/>
<sequence>MVNTLTADGLLFDLDGTLINTIKCVEKYWRIFSKEHGIDAEELLKFSHGVQTIGVLNKFLPENIEKNHILVSSLEDRVAKDVDGVEVVPGTKELLNLIKNDSWGIVTSGTEMMARARMEQMNIPVPKHFFTADNTKRSKPNPDGYIACAQSIGVDPANCIVFEDAPAGIKAGLTAGCTVIGIISSHTEEQLLNNGVSFCIKKYWRIFSKEHGIDAEELLKFSHGVQTIGVLNKFLPENIEKNHILVSSLEDRVAKDVDGVEVVPGTKELLNLIKNDSWGIVTSGTEMMARARMEQMNIPVPKHFFTADNTKRSKPNPDGYIACAQSIGVDPANCIVFEDAPAGIKAGLTAGCTVIGIISSHTEEQLLNNGVSFCISGYDQLDVVYQDGKFTVSKKQ</sequence>
<gene>
    <name evidence="1" type="ORF">BB558_000209</name>
</gene>